<dbReference type="SUPFAM" id="SSF53822">
    <property type="entry name" value="Periplasmic binding protein-like I"/>
    <property type="match status" value="1"/>
</dbReference>
<evidence type="ECO:0000256" key="3">
    <source>
        <dbReference type="ARBA" id="ARBA00023163"/>
    </source>
</evidence>
<keyword evidence="3" id="KW-0804">Transcription</keyword>
<dbReference type="Gene3D" id="1.10.260.40">
    <property type="entry name" value="lambda repressor-like DNA-binding domains"/>
    <property type="match status" value="1"/>
</dbReference>
<dbReference type="PANTHER" id="PTHR30146">
    <property type="entry name" value="LACI-RELATED TRANSCRIPTIONAL REPRESSOR"/>
    <property type="match status" value="1"/>
</dbReference>
<dbReference type="Gene3D" id="3.40.50.2300">
    <property type="match status" value="2"/>
</dbReference>
<dbReference type="PRINTS" id="PR00036">
    <property type="entry name" value="HTHLACI"/>
</dbReference>
<keyword evidence="2" id="KW-0238">DNA-binding</keyword>
<dbReference type="EMBL" id="JAHQCW010000036">
    <property type="protein sequence ID" value="MBU9738497.1"/>
    <property type="molecule type" value="Genomic_DNA"/>
</dbReference>
<reference evidence="5" key="1">
    <citation type="submission" date="2021-06" db="EMBL/GenBank/DDBJ databases">
        <title>Description of novel taxa of the family Lachnospiraceae.</title>
        <authorList>
            <person name="Chaplin A.V."/>
            <person name="Sokolova S.R."/>
            <person name="Pikina A.P."/>
            <person name="Korzhanova M."/>
            <person name="Belova V."/>
            <person name="Korostin D."/>
            <person name="Efimov B.A."/>
        </authorList>
    </citation>
    <scope>NUCLEOTIDE SEQUENCE</scope>
    <source>
        <strain evidence="5">ASD5720</strain>
    </source>
</reference>
<dbReference type="Proteomes" id="UP000712157">
    <property type="component" value="Unassembled WGS sequence"/>
</dbReference>
<gene>
    <name evidence="5" type="ORF">KTH89_18295</name>
</gene>
<evidence type="ECO:0000259" key="4">
    <source>
        <dbReference type="PROSITE" id="PS50932"/>
    </source>
</evidence>
<dbReference type="InterPro" id="IPR001761">
    <property type="entry name" value="Peripla_BP/Lac1_sug-bd_dom"/>
</dbReference>
<accession>A0A949NCB4</accession>
<dbReference type="InterPro" id="IPR000843">
    <property type="entry name" value="HTH_LacI"/>
</dbReference>
<dbReference type="RefSeq" id="WP_238722643.1">
    <property type="nucleotide sequence ID" value="NZ_JAHQCW010000036.1"/>
</dbReference>
<proteinExistence type="predicted"/>
<dbReference type="PANTHER" id="PTHR30146:SF109">
    <property type="entry name" value="HTH-TYPE TRANSCRIPTIONAL REGULATOR GALS"/>
    <property type="match status" value="1"/>
</dbReference>
<dbReference type="InterPro" id="IPR028082">
    <property type="entry name" value="Peripla_BP_I"/>
</dbReference>
<dbReference type="CDD" id="cd01392">
    <property type="entry name" value="HTH_LacI"/>
    <property type="match status" value="1"/>
</dbReference>
<comment type="caution">
    <text evidence="5">The sequence shown here is derived from an EMBL/GenBank/DDBJ whole genome shotgun (WGS) entry which is preliminary data.</text>
</comment>
<dbReference type="SUPFAM" id="SSF47413">
    <property type="entry name" value="lambda repressor-like DNA-binding domains"/>
    <property type="match status" value="1"/>
</dbReference>
<evidence type="ECO:0000256" key="1">
    <source>
        <dbReference type="ARBA" id="ARBA00023015"/>
    </source>
</evidence>
<dbReference type="AlphaFoldDB" id="A0A949NCB4"/>
<name>A0A949NCB4_9FIRM</name>
<sequence length="337" mass="38780">MATIFDVAKRAGVSKSTVSRVLNHPDSVKEKTRTAIERAIRELNYTPSYFAQGIRTGKTKTIAMLVPEYSNMFYSEMFRGVEDTALAHGYMVLVCNTERHSNSEEEYIEELLRRNVDGIIYNTYQINEKTIRYLQEISDKIPVVFMDRIFQKNAEISYVLTDGYNSTRKAVHYLFERGKRKIGYIRNTEDIAVIEERYQGYLQGLKDCGLPVKQEFIYRIEHEHEPDYIRLGRRAAKHYLKLSRRPDAIMAAIDTIAIGCLLQLRREGVQIPEEINVVGYDNISLSELIEPSLTTIAQPIRKLGQKAGEIVIAKINGEEIDHQVMYDGELVIRDTTN</sequence>
<dbReference type="SMART" id="SM00354">
    <property type="entry name" value="HTH_LACI"/>
    <property type="match status" value="1"/>
</dbReference>
<organism evidence="5 6">
    <name type="scientific">Diplocloster agilis</name>
    <dbReference type="NCBI Taxonomy" id="2850323"/>
    <lineage>
        <taxon>Bacteria</taxon>
        <taxon>Bacillati</taxon>
        <taxon>Bacillota</taxon>
        <taxon>Clostridia</taxon>
        <taxon>Lachnospirales</taxon>
        <taxon>Lachnospiraceae</taxon>
        <taxon>Diplocloster</taxon>
    </lineage>
</organism>
<dbReference type="PROSITE" id="PS00356">
    <property type="entry name" value="HTH_LACI_1"/>
    <property type="match status" value="1"/>
</dbReference>
<protein>
    <submittedName>
        <fullName evidence="5">LacI family transcriptional regulator</fullName>
    </submittedName>
</protein>
<evidence type="ECO:0000313" key="5">
    <source>
        <dbReference type="EMBL" id="MBU9738497.1"/>
    </source>
</evidence>
<dbReference type="Pfam" id="PF00532">
    <property type="entry name" value="Peripla_BP_1"/>
    <property type="match status" value="1"/>
</dbReference>
<evidence type="ECO:0000313" key="6">
    <source>
        <dbReference type="Proteomes" id="UP000712157"/>
    </source>
</evidence>
<dbReference type="CDD" id="cd06267">
    <property type="entry name" value="PBP1_LacI_sugar_binding-like"/>
    <property type="match status" value="1"/>
</dbReference>
<dbReference type="GO" id="GO:0003700">
    <property type="term" value="F:DNA-binding transcription factor activity"/>
    <property type="evidence" value="ECO:0007669"/>
    <property type="project" value="TreeGrafter"/>
</dbReference>
<evidence type="ECO:0000256" key="2">
    <source>
        <dbReference type="ARBA" id="ARBA00023125"/>
    </source>
</evidence>
<feature type="domain" description="HTH lacI-type" evidence="4">
    <location>
        <begin position="2"/>
        <end position="56"/>
    </location>
</feature>
<keyword evidence="6" id="KW-1185">Reference proteome</keyword>
<dbReference type="GO" id="GO:0000976">
    <property type="term" value="F:transcription cis-regulatory region binding"/>
    <property type="evidence" value="ECO:0007669"/>
    <property type="project" value="TreeGrafter"/>
</dbReference>
<dbReference type="InterPro" id="IPR010982">
    <property type="entry name" value="Lambda_DNA-bd_dom_sf"/>
</dbReference>
<keyword evidence="1" id="KW-0805">Transcription regulation</keyword>
<dbReference type="Pfam" id="PF00356">
    <property type="entry name" value="LacI"/>
    <property type="match status" value="1"/>
</dbReference>
<dbReference type="PROSITE" id="PS50932">
    <property type="entry name" value="HTH_LACI_2"/>
    <property type="match status" value="1"/>
</dbReference>